<evidence type="ECO:0000313" key="1">
    <source>
        <dbReference type="EMBL" id="APG60038.1"/>
    </source>
</evidence>
<evidence type="ECO:0008006" key="3">
    <source>
        <dbReference type="Google" id="ProtNLM"/>
    </source>
</evidence>
<sequence length="271" mass="30721">MKKILCLLVIISIFSCKDNKSNQNIPVEPNNGSGKGAVPPKVLSFSENIEEAHNKPAFMTKEAVAFDIDLKFGDKTRLDAKVSMLTNSSKVRLDKTNETSIVYNGEKVFISPDSSDVQGARFDIFTWQYFFAMPFKLTDPGTVWTEPKELKLDSLKYETSKLSFKNDIGDSPDDWYVVYKDDKTSRLKAAAYIVTFSQEQKKAEQNPHAIVYSEYKVVDQIAIATKWSFHNWDNENGLGEKLGEASISNIHFFKPEDTFFKAPENALEVKK</sequence>
<dbReference type="PROSITE" id="PS51257">
    <property type="entry name" value="PROKAR_LIPOPROTEIN"/>
    <property type="match status" value="1"/>
</dbReference>
<dbReference type="RefSeq" id="WP_072552686.1">
    <property type="nucleotide sequence ID" value="NZ_CP018153.1"/>
</dbReference>
<dbReference type="KEGG" id="grl:LPB144_06225"/>
<reference evidence="1 2" key="1">
    <citation type="submission" date="2016-11" db="EMBL/GenBank/DDBJ databases">
        <title>Gramella sp. LPB0144 isolated from marine environment.</title>
        <authorList>
            <person name="Kim E."/>
            <person name="Yi H."/>
        </authorList>
    </citation>
    <scope>NUCLEOTIDE SEQUENCE [LARGE SCALE GENOMIC DNA]</scope>
    <source>
        <strain evidence="1 2">LPB0144</strain>
    </source>
</reference>
<keyword evidence="2" id="KW-1185">Reference proteome</keyword>
<dbReference type="AlphaFoldDB" id="A0A1L3J4H8"/>
<name>A0A1L3J4H8_9FLAO</name>
<dbReference type="STRING" id="1913577.LPB144_06225"/>
<gene>
    <name evidence="1" type="ORF">LPB144_06225</name>
</gene>
<protein>
    <recommendedName>
        <fullName evidence="3">Heat-shock protein Hsp90</fullName>
    </recommendedName>
</protein>
<proteinExistence type="predicted"/>
<organism evidence="1 2">
    <name type="scientific">Christiangramia salexigens</name>
    <dbReference type="NCBI Taxonomy" id="1913577"/>
    <lineage>
        <taxon>Bacteria</taxon>
        <taxon>Pseudomonadati</taxon>
        <taxon>Bacteroidota</taxon>
        <taxon>Flavobacteriia</taxon>
        <taxon>Flavobacteriales</taxon>
        <taxon>Flavobacteriaceae</taxon>
        <taxon>Christiangramia</taxon>
    </lineage>
</organism>
<dbReference type="Proteomes" id="UP000182510">
    <property type="component" value="Chromosome"/>
</dbReference>
<evidence type="ECO:0000313" key="2">
    <source>
        <dbReference type="Proteomes" id="UP000182510"/>
    </source>
</evidence>
<accession>A0A1L3J4H8</accession>
<dbReference type="OrthoDB" id="282859at2"/>
<dbReference type="EMBL" id="CP018153">
    <property type="protein sequence ID" value="APG60038.1"/>
    <property type="molecule type" value="Genomic_DNA"/>
</dbReference>